<evidence type="ECO:0000256" key="2">
    <source>
        <dbReference type="ARBA" id="ARBA00023141"/>
    </source>
</evidence>
<dbReference type="SUPFAM" id="SSF51569">
    <property type="entry name" value="Aldolase"/>
    <property type="match status" value="1"/>
</dbReference>
<name>A0AA41X560_9BACI</name>
<dbReference type="InterPro" id="IPR050146">
    <property type="entry name" value="Type-I_3-dehydroquinase"/>
</dbReference>
<reference evidence="6" key="1">
    <citation type="submission" date="2022-07" db="EMBL/GenBank/DDBJ databases">
        <authorList>
            <person name="Li W.-J."/>
            <person name="Deng Q.-Q."/>
        </authorList>
    </citation>
    <scope>NUCLEOTIDE SEQUENCE</scope>
    <source>
        <strain evidence="6">SYSU M60031</strain>
    </source>
</reference>
<dbReference type="EMBL" id="JANCLT010000001">
    <property type="protein sequence ID" value="MCP8967383.1"/>
    <property type="molecule type" value="Genomic_DNA"/>
</dbReference>
<accession>A0AA41X560</accession>
<feature type="binding site" evidence="5">
    <location>
        <position position="231"/>
    </location>
    <ligand>
        <name>3-dehydroquinate</name>
        <dbReference type="ChEBI" id="CHEBI:32364"/>
    </ligand>
</feature>
<dbReference type="Pfam" id="PF01487">
    <property type="entry name" value="DHquinase_I"/>
    <property type="match status" value="1"/>
</dbReference>
<evidence type="ECO:0000256" key="4">
    <source>
        <dbReference type="ARBA" id="ARBA00023270"/>
    </source>
</evidence>
<dbReference type="GO" id="GO:0009423">
    <property type="term" value="P:chorismate biosynthetic process"/>
    <property type="evidence" value="ECO:0007669"/>
    <property type="project" value="UniProtKB-UniRule"/>
</dbReference>
<evidence type="ECO:0000256" key="3">
    <source>
        <dbReference type="ARBA" id="ARBA00023239"/>
    </source>
</evidence>
<comment type="catalytic activity">
    <reaction evidence="1 5">
        <text>3-dehydroquinate = 3-dehydroshikimate + H2O</text>
        <dbReference type="Rhea" id="RHEA:21096"/>
        <dbReference type="ChEBI" id="CHEBI:15377"/>
        <dbReference type="ChEBI" id="CHEBI:16630"/>
        <dbReference type="ChEBI" id="CHEBI:32364"/>
        <dbReference type="EC" id="4.2.1.10"/>
    </reaction>
</comment>
<dbReference type="InterPro" id="IPR013785">
    <property type="entry name" value="Aldolase_TIM"/>
</dbReference>
<evidence type="ECO:0000313" key="6">
    <source>
        <dbReference type="EMBL" id="MCP8967383.1"/>
    </source>
</evidence>
<evidence type="ECO:0000256" key="1">
    <source>
        <dbReference type="ARBA" id="ARBA00001864"/>
    </source>
</evidence>
<comment type="similarity">
    <text evidence="5">Belongs to the type-I 3-dehydroquinase family.</text>
</comment>
<feature type="active site" description="Schiff-base intermediate with substrate" evidence="5">
    <location>
        <position position="166"/>
    </location>
</feature>
<dbReference type="FunFam" id="3.20.20.70:FF:000047">
    <property type="entry name" value="3-dehydroquinate dehydratase"/>
    <property type="match status" value="1"/>
</dbReference>
<comment type="caution">
    <text evidence="5">Lacks conserved residue(s) required for the propagation of feature annotation.</text>
</comment>
<evidence type="ECO:0000256" key="5">
    <source>
        <dbReference type="HAMAP-Rule" id="MF_00214"/>
    </source>
</evidence>
<feature type="binding site" evidence="5">
    <location>
        <begin position="41"/>
        <end position="43"/>
    </location>
    <ligand>
        <name>3-dehydroquinate</name>
        <dbReference type="ChEBI" id="CHEBI:32364"/>
    </ligand>
</feature>
<dbReference type="GO" id="GO:0008652">
    <property type="term" value="P:amino acid biosynthetic process"/>
    <property type="evidence" value="ECO:0007669"/>
    <property type="project" value="UniProtKB-KW"/>
</dbReference>
<comment type="subunit">
    <text evidence="5">Homodimer.</text>
</comment>
<dbReference type="CDD" id="cd00502">
    <property type="entry name" value="DHQase_I"/>
    <property type="match status" value="1"/>
</dbReference>
<sequence length="250" mass="28021">MSQLFTEEKLPYICTPLTGATTEELLAEVQAVLPKKPDLLEWRADFFLNIENKEAVLETSRQLRHASGEIPILFTIRSVKEGGEHIPLDESGKVELLGEMCKSDFVQMVDYEVCNEPELVRQVRDCSAKHGKKLILSYHNFKRTPHKMEICKYLLQAELYGADAAKAAVMPENQEDVFTLLEATREMQKTMGIPVITISMGGLGAVSRLFGWMYGSVLTFAVGEHSSAPGQIPIEELRQAIQTVKQYSSL</sequence>
<keyword evidence="2 5" id="KW-0057">Aromatic amino acid biosynthesis</keyword>
<evidence type="ECO:0000313" key="7">
    <source>
        <dbReference type="Proteomes" id="UP001156102"/>
    </source>
</evidence>
<keyword evidence="5" id="KW-0028">Amino-acid biosynthesis</keyword>
<feature type="binding site" evidence="5">
    <location>
        <position position="227"/>
    </location>
    <ligand>
        <name>3-dehydroquinate</name>
        <dbReference type="ChEBI" id="CHEBI:32364"/>
    </ligand>
</feature>
<dbReference type="EC" id="4.2.1.10" evidence="5"/>
<dbReference type="InterPro" id="IPR001381">
    <property type="entry name" value="DHquinase_I"/>
</dbReference>
<keyword evidence="3 5" id="KW-0456">Lyase</keyword>
<dbReference type="PANTHER" id="PTHR43699:SF1">
    <property type="entry name" value="3-DEHYDROQUINATE DEHYDRATASE"/>
    <property type="match status" value="1"/>
</dbReference>
<dbReference type="HAMAP" id="MF_00214">
    <property type="entry name" value="AroD"/>
    <property type="match status" value="1"/>
</dbReference>
<comment type="caution">
    <text evidence="6">The sequence shown here is derived from an EMBL/GenBank/DDBJ whole genome shotgun (WGS) entry which is preliminary data.</text>
</comment>
<dbReference type="AlphaFoldDB" id="A0AA41X560"/>
<comment type="function">
    <text evidence="5">Involved in the third step of the chorismate pathway, which leads to the biosynthesis of aromatic amino acids. Catalyzes the cis-dehydration of 3-dehydroquinate (DHQ) and introduces the first double bond of the aromatic ring to yield 3-dehydroshikimate.</text>
</comment>
<gene>
    <name evidence="5 6" type="primary">aroD</name>
    <name evidence="6" type="ORF">NK662_02370</name>
</gene>
<dbReference type="GO" id="GO:0046279">
    <property type="term" value="P:3,4-dihydroxybenzoate biosynthetic process"/>
    <property type="evidence" value="ECO:0007669"/>
    <property type="project" value="UniProtKB-ARBA"/>
</dbReference>
<dbReference type="GO" id="GO:0003855">
    <property type="term" value="F:3-dehydroquinate dehydratase activity"/>
    <property type="evidence" value="ECO:0007669"/>
    <property type="project" value="UniProtKB-UniRule"/>
</dbReference>
<feature type="active site" description="Proton donor/acceptor" evidence="5">
    <location>
        <position position="139"/>
    </location>
</feature>
<feature type="binding site" evidence="5">
    <location>
        <position position="208"/>
    </location>
    <ligand>
        <name>3-dehydroquinate</name>
        <dbReference type="ChEBI" id="CHEBI:32364"/>
    </ligand>
</feature>
<comment type="pathway">
    <text evidence="5">Metabolic intermediate biosynthesis; chorismate biosynthesis; chorismate from D-erythrose 4-phosphate and phosphoenolpyruvate: step 3/7.</text>
</comment>
<dbReference type="PANTHER" id="PTHR43699">
    <property type="entry name" value="3-DEHYDROQUINATE DEHYDRATASE"/>
    <property type="match status" value="1"/>
</dbReference>
<dbReference type="RefSeq" id="WP_254756960.1">
    <property type="nucleotide sequence ID" value="NZ_JANCLT010000001.1"/>
</dbReference>
<dbReference type="NCBIfam" id="TIGR01093">
    <property type="entry name" value="aroD"/>
    <property type="match status" value="1"/>
</dbReference>
<keyword evidence="7" id="KW-1185">Reference proteome</keyword>
<proteinExistence type="inferred from homology"/>
<organism evidence="6 7">
    <name type="scientific">Ectobacillus ponti</name>
    <dbReference type="NCBI Taxonomy" id="2961894"/>
    <lineage>
        <taxon>Bacteria</taxon>
        <taxon>Bacillati</taxon>
        <taxon>Bacillota</taxon>
        <taxon>Bacilli</taxon>
        <taxon>Bacillales</taxon>
        <taxon>Bacillaceae</taxon>
        <taxon>Ectobacillus</taxon>
    </lineage>
</organism>
<keyword evidence="4 5" id="KW-0704">Schiff base</keyword>
<dbReference type="Gene3D" id="3.20.20.70">
    <property type="entry name" value="Aldolase class I"/>
    <property type="match status" value="1"/>
</dbReference>
<feature type="binding site" evidence="5">
    <location>
        <position position="77"/>
    </location>
    <ligand>
        <name>3-dehydroquinate</name>
        <dbReference type="ChEBI" id="CHEBI:32364"/>
    </ligand>
</feature>
<protein>
    <recommendedName>
        <fullName evidence="5">3-dehydroquinate dehydratase</fullName>
        <shortName evidence="5">3-dehydroquinase</shortName>
        <ecNumber evidence="5">4.2.1.10</ecNumber>
    </recommendedName>
    <alternativeName>
        <fullName evidence="5">Type I DHQase</fullName>
    </alternativeName>
    <alternativeName>
        <fullName evidence="5">Type I dehydroquinase</fullName>
        <shortName evidence="5">DHQ1</shortName>
    </alternativeName>
</protein>
<dbReference type="Proteomes" id="UP001156102">
    <property type="component" value="Unassembled WGS sequence"/>
</dbReference>
<dbReference type="GO" id="GO:0009073">
    <property type="term" value="P:aromatic amino acid family biosynthetic process"/>
    <property type="evidence" value="ECO:0007669"/>
    <property type="project" value="UniProtKB-KW"/>
</dbReference>